<comment type="caution">
    <text evidence="2">The sequence shown here is derived from an EMBL/GenBank/DDBJ whole genome shotgun (WGS) entry which is preliminary data.</text>
</comment>
<accession>A0ABP5BY59</accession>
<feature type="region of interest" description="Disordered" evidence="1">
    <location>
        <begin position="1"/>
        <end position="35"/>
    </location>
</feature>
<evidence type="ECO:0000256" key="1">
    <source>
        <dbReference type="SAM" id="MobiDB-lite"/>
    </source>
</evidence>
<reference evidence="3" key="1">
    <citation type="journal article" date="2019" name="Int. J. Syst. Evol. Microbiol.">
        <title>The Global Catalogue of Microorganisms (GCM) 10K type strain sequencing project: providing services to taxonomists for standard genome sequencing and annotation.</title>
        <authorList>
            <consortium name="The Broad Institute Genomics Platform"/>
            <consortium name="The Broad Institute Genome Sequencing Center for Infectious Disease"/>
            <person name="Wu L."/>
            <person name="Ma J."/>
        </authorList>
    </citation>
    <scope>NUCLEOTIDE SEQUENCE [LARGE SCALE GENOMIC DNA]</scope>
    <source>
        <strain evidence="3">JCM 16013</strain>
    </source>
</reference>
<sequence>MRHVGLPHELFDKSRLADSAPTPQREASSWPRITSRGSHLGQYVIQVGELAPSSHESSHQ</sequence>
<feature type="compositionally biased region" description="Polar residues" evidence="1">
    <location>
        <begin position="21"/>
        <end position="35"/>
    </location>
</feature>
<evidence type="ECO:0000313" key="2">
    <source>
        <dbReference type="EMBL" id="GAA1953341.1"/>
    </source>
</evidence>
<protein>
    <submittedName>
        <fullName evidence="2">Uncharacterized protein</fullName>
    </submittedName>
</protein>
<proteinExistence type="predicted"/>
<dbReference type="Proteomes" id="UP001499854">
    <property type="component" value="Unassembled WGS sequence"/>
</dbReference>
<evidence type="ECO:0000313" key="3">
    <source>
        <dbReference type="Proteomes" id="UP001499854"/>
    </source>
</evidence>
<name>A0ABP5BY59_9ACTN</name>
<keyword evidence="3" id="KW-1185">Reference proteome</keyword>
<gene>
    <name evidence="2" type="ORF">GCM10009838_05760</name>
</gene>
<organism evidence="2 3">
    <name type="scientific">Catenulispora subtropica</name>
    <dbReference type="NCBI Taxonomy" id="450798"/>
    <lineage>
        <taxon>Bacteria</taxon>
        <taxon>Bacillati</taxon>
        <taxon>Actinomycetota</taxon>
        <taxon>Actinomycetes</taxon>
        <taxon>Catenulisporales</taxon>
        <taxon>Catenulisporaceae</taxon>
        <taxon>Catenulispora</taxon>
    </lineage>
</organism>
<dbReference type="EMBL" id="BAAAQM010000002">
    <property type="protein sequence ID" value="GAA1953341.1"/>
    <property type="molecule type" value="Genomic_DNA"/>
</dbReference>